<keyword evidence="6 9" id="KW-1133">Transmembrane helix</keyword>
<dbReference type="PANTHER" id="PTHR30607:SF2">
    <property type="entry name" value="POTASSIUM-TRANSPORTING ATPASE POTASSIUM-BINDING SUBUNIT"/>
    <property type="match status" value="1"/>
</dbReference>
<proteinExistence type="inferred from homology"/>
<dbReference type="GO" id="GO:0030955">
    <property type="term" value="F:potassium ion binding"/>
    <property type="evidence" value="ECO:0007669"/>
    <property type="project" value="UniProtKB-UniRule"/>
</dbReference>
<evidence type="ECO:0000256" key="9">
    <source>
        <dbReference type="HAMAP-Rule" id="MF_00275"/>
    </source>
</evidence>
<accession>A0A6G7Y8V9</accession>
<feature type="transmembrane region" description="Helical" evidence="9">
    <location>
        <begin position="525"/>
        <end position="546"/>
    </location>
</feature>
<evidence type="ECO:0000313" key="10">
    <source>
        <dbReference type="EMBL" id="QIK73245.1"/>
    </source>
</evidence>
<name>A0A6G7Y8V9_9ACTN</name>
<evidence type="ECO:0000256" key="6">
    <source>
        <dbReference type="ARBA" id="ARBA00022989"/>
    </source>
</evidence>
<comment type="subcellular location">
    <subcellularLocation>
        <location evidence="9">Cell membrane</location>
        <topology evidence="9">Multi-pass membrane protein</topology>
    </subcellularLocation>
</comment>
<gene>
    <name evidence="9 10" type="primary">kdpA</name>
    <name evidence="10" type="ORF">G7070_14490</name>
</gene>
<sequence length="556" mass="57902">MDWLFYLATLGTLIVVLGLIHVPLGDYMAWVFTSPRDTRAERVLYRFMGVDPRSGQSWRAYLRGVLLFSLLGMLLLYALQRLQPWLPFSLGLPPVPEGIAFNTAISFVTNTNWQSYSPESTLGYSVQLAGLAVQNFVSAATGIAVAVALIRGLAARGTGTLGNFWVDLTRATLRILLPIAVAGALLLVLGGVIQNVQPWQEVTTVAGGAQSLPGGPVASQEVIKLLGTNGGGFFNANSAHPFENPTPWTNLLEILLILVIPFSLPRTFGRMVGDTRQGVALLAAMATLALLTTTALTAFELAGRGTAPQLAGAALEGKEVRFGVVGSSVFASVTTLTSTGAVDSMHDSYTALGGMMTMLNMMLGEIAPGGVGTGLYGLLVIAIIAVFLAGLLVGRTPEYLGKKIGPLPMKLASLAILVMPALVMVGIALSFGVPALRADVEGALANPGPHGLSEVIYAFTSAANNNGSAFAGLTATHPWFTGALGVAMLWGRFLPIALVLALAGTLSTQSPTEPTPGTLRTTGPLFVVLVVGTAVLVAALVFFPILTLGPLAEGLA</sequence>
<feature type="transmembrane region" description="Helical" evidence="9">
    <location>
        <begin position="414"/>
        <end position="436"/>
    </location>
</feature>
<dbReference type="AlphaFoldDB" id="A0A6G7Y8V9"/>
<dbReference type="Pfam" id="PF03814">
    <property type="entry name" value="KdpA"/>
    <property type="match status" value="1"/>
</dbReference>
<evidence type="ECO:0000256" key="4">
    <source>
        <dbReference type="ARBA" id="ARBA00022692"/>
    </source>
</evidence>
<dbReference type="EMBL" id="CP049865">
    <property type="protein sequence ID" value="QIK73245.1"/>
    <property type="molecule type" value="Genomic_DNA"/>
</dbReference>
<reference evidence="10 11" key="1">
    <citation type="submission" date="2020-03" db="EMBL/GenBank/DDBJ databases">
        <title>Propioniciclava sp. nov., isolated from Hydrophilus acuminatus.</title>
        <authorList>
            <person name="Hyun D.-W."/>
            <person name="Bae J.-W."/>
        </authorList>
    </citation>
    <scope>NUCLEOTIDE SEQUENCE [LARGE SCALE GENOMIC DNA]</scope>
    <source>
        <strain evidence="10 11">HDW11</strain>
    </source>
</reference>
<feature type="transmembrane region" description="Helical" evidence="9">
    <location>
        <begin position="248"/>
        <end position="268"/>
    </location>
</feature>
<dbReference type="PANTHER" id="PTHR30607">
    <property type="entry name" value="POTASSIUM-TRANSPORTING ATPASE A CHAIN"/>
    <property type="match status" value="1"/>
</dbReference>
<dbReference type="Proteomes" id="UP000501058">
    <property type="component" value="Chromosome"/>
</dbReference>
<feature type="transmembrane region" description="Helical" evidence="9">
    <location>
        <begin position="60"/>
        <end position="79"/>
    </location>
</feature>
<keyword evidence="5 9" id="KW-0630">Potassium</keyword>
<keyword evidence="8 9" id="KW-0472">Membrane</keyword>
<comment type="similarity">
    <text evidence="9">Belongs to the KdpA family.</text>
</comment>
<evidence type="ECO:0000256" key="5">
    <source>
        <dbReference type="ARBA" id="ARBA00022958"/>
    </source>
</evidence>
<feature type="transmembrane region" description="Helical" evidence="9">
    <location>
        <begin position="479"/>
        <end position="504"/>
    </location>
</feature>
<evidence type="ECO:0000256" key="3">
    <source>
        <dbReference type="ARBA" id="ARBA00022538"/>
    </source>
</evidence>
<dbReference type="NCBIfam" id="TIGR00680">
    <property type="entry name" value="kdpA"/>
    <property type="match status" value="1"/>
</dbReference>
<feature type="transmembrane region" description="Helical" evidence="9">
    <location>
        <begin position="373"/>
        <end position="393"/>
    </location>
</feature>
<evidence type="ECO:0000313" key="11">
    <source>
        <dbReference type="Proteomes" id="UP000501058"/>
    </source>
</evidence>
<comment type="subunit">
    <text evidence="9">The system is composed of three essential subunits: KdpA, KdpB and KdpC.</text>
</comment>
<keyword evidence="7 9" id="KW-0406">Ion transport</keyword>
<feature type="transmembrane region" description="Helical" evidence="9">
    <location>
        <begin position="6"/>
        <end position="32"/>
    </location>
</feature>
<evidence type="ECO:0000256" key="8">
    <source>
        <dbReference type="ARBA" id="ARBA00023136"/>
    </source>
</evidence>
<evidence type="ECO:0000256" key="2">
    <source>
        <dbReference type="ARBA" id="ARBA00022475"/>
    </source>
</evidence>
<feature type="transmembrane region" description="Helical" evidence="9">
    <location>
        <begin position="171"/>
        <end position="193"/>
    </location>
</feature>
<keyword evidence="4 9" id="KW-0812">Transmembrane</keyword>
<comment type="function">
    <text evidence="9">Part of the high-affinity ATP-driven potassium transport (or Kdp) system, which catalyzes the hydrolysis of ATP coupled with the electrogenic transport of potassium into the cytoplasm. This subunit binds the extracellular potassium ions and delivers the ions to the membrane domain of KdpB through an intramembrane tunnel.</text>
</comment>
<dbReference type="InterPro" id="IPR004623">
    <property type="entry name" value="KdpA"/>
</dbReference>
<dbReference type="GO" id="GO:0005886">
    <property type="term" value="C:plasma membrane"/>
    <property type="evidence" value="ECO:0007669"/>
    <property type="project" value="UniProtKB-SubCell"/>
</dbReference>
<keyword evidence="2 9" id="KW-1003">Cell membrane</keyword>
<keyword evidence="1 9" id="KW-0813">Transport</keyword>
<organism evidence="10 11">
    <name type="scientific">Propioniciclava coleopterorum</name>
    <dbReference type="NCBI Taxonomy" id="2714937"/>
    <lineage>
        <taxon>Bacteria</taxon>
        <taxon>Bacillati</taxon>
        <taxon>Actinomycetota</taxon>
        <taxon>Actinomycetes</taxon>
        <taxon>Propionibacteriales</taxon>
        <taxon>Propionibacteriaceae</taxon>
        <taxon>Propioniciclava</taxon>
    </lineage>
</organism>
<dbReference type="GO" id="GO:0008556">
    <property type="term" value="F:P-type potassium transmembrane transporter activity"/>
    <property type="evidence" value="ECO:0007669"/>
    <property type="project" value="InterPro"/>
</dbReference>
<dbReference type="KEGG" id="prv:G7070_14490"/>
<keyword evidence="3 9" id="KW-0633">Potassium transport</keyword>
<feature type="transmembrane region" description="Helical" evidence="9">
    <location>
        <begin position="280"/>
        <end position="302"/>
    </location>
</feature>
<dbReference type="RefSeq" id="WP_166234316.1">
    <property type="nucleotide sequence ID" value="NZ_CP049865.1"/>
</dbReference>
<protein>
    <recommendedName>
        <fullName evidence="9">Potassium-transporting ATPase potassium-binding subunit</fullName>
    </recommendedName>
    <alternativeName>
        <fullName evidence="9">ATP phosphohydrolase [potassium-transporting] A chain</fullName>
    </alternativeName>
    <alternativeName>
        <fullName evidence="9">Potassium-binding and translocating subunit A</fullName>
    </alternativeName>
    <alternativeName>
        <fullName evidence="9">Potassium-translocating ATPase A chain</fullName>
    </alternativeName>
</protein>
<evidence type="ECO:0000256" key="7">
    <source>
        <dbReference type="ARBA" id="ARBA00023065"/>
    </source>
</evidence>
<evidence type="ECO:0000256" key="1">
    <source>
        <dbReference type="ARBA" id="ARBA00022448"/>
    </source>
</evidence>
<dbReference type="HAMAP" id="MF_00275">
    <property type="entry name" value="KdpA"/>
    <property type="match status" value="1"/>
</dbReference>
<feature type="transmembrane region" description="Helical" evidence="9">
    <location>
        <begin position="128"/>
        <end position="150"/>
    </location>
</feature>
<keyword evidence="11" id="KW-1185">Reference proteome</keyword>
<dbReference type="PIRSF" id="PIRSF001294">
    <property type="entry name" value="K_ATPaseA"/>
    <property type="match status" value="1"/>
</dbReference>